<dbReference type="GO" id="GO:0006614">
    <property type="term" value="P:SRP-dependent cotranslational protein targeting to membrane"/>
    <property type="evidence" value="ECO:0007669"/>
    <property type="project" value="UniProtKB-UniRule"/>
</dbReference>
<keyword evidence="17" id="KW-0966">Cell projection</keyword>
<keyword evidence="6" id="KW-0547">Nucleotide-binding</keyword>
<dbReference type="AlphaFoldDB" id="A0A1H3J9M1"/>
<dbReference type="GO" id="GO:0015031">
    <property type="term" value="P:protein transport"/>
    <property type="evidence" value="ECO:0007669"/>
    <property type="project" value="UniProtKB-KW"/>
</dbReference>
<dbReference type="InterPro" id="IPR003593">
    <property type="entry name" value="AAA+_ATPase"/>
</dbReference>
<dbReference type="SUPFAM" id="SSF52540">
    <property type="entry name" value="P-loop containing nucleoside triphosphate hydrolases"/>
    <property type="match status" value="1"/>
</dbReference>
<organism evidence="17 18">
    <name type="scientific">Allochromatium warmingii</name>
    <name type="common">Chromatium warmingii</name>
    <dbReference type="NCBI Taxonomy" id="61595"/>
    <lineage>
        <taxon>Bacteria</taxon>
        <taxon>Pseudomonadati</taxon>
        <taxon>Pseudomonadota</taxon>
        <taxon>Gammaproteobacteria</taxon>
        <taxon>Chromatiales</taxon>
        <taxon>Chromatiaceae</taxon>
        <taxon>Allochromatium</taxon>
    </lineage>
</organism>
<keyword evidence="4" id="KW-0813">Transport</keyword>
<gene>
    <name evidence="17" type="ORF">SAMN05421644_1545</name>
</gene>
<dbReference type="EMBL" id="FNOW01000054">
    <property type="protein sequence ID" value="SDY36269.1"/>
    <property type="molecule type" value="Genomic_DNA"/>
</dbReference>
<evidence type="ECO:0000313" key="18">
    <source>
        <dbReference type="Proteomes" id="UP000198672"/>
    </source>
</evidence>
<feature type="domain" description="AAA+ ATPase" evidence="15">
    <location>
        <begin position="160"/>
        <end position="270"/>
    </location>
</feature>
<keyword evidence="17" id="KW-0282">Flagellum</keyword>
<evidence type="ECO:0000256" key="8">
    <source>
        <dbReference type="ARBA" id="ARBA00022927"/>
    </source>
</evidence>
<dbReference type="GO" id="GO:0005886">
    <property type="term" value="C:plasma membrane"/>
    <property type="evidence" value="ECO:0007669"/>
    <property type="project" value="UniProtKB-SubCell"/>
</dbReference>
<evidence type="ECO:0000259" key="15">
    <source>
        <dbReference type="SMART" id="SM00382"/>
    </source>
</evidence>
<protein>
    <recommendedName>
        <fullName evidence="3 13">Flagellar biosynthesis protein FlhF</fullName>
    </recommendedName>
</protein>
<evidence type="ECO:0000256" key="1">
    <source>
        <dbReference type="ARBA" id="ARBA00004413"/>
    </source>
</evidence>
<dbReference type="PANTHER" id="PTHR43134">
    <property type="entry name" value="SIGNAL RECOGNITION PARTICLE RECEPTOR SUBUNIT ALPHA"/>
    <property type="match status" value="1"/>
</dbReference>
<dbReference type="NCBIfam" id="TIGR03499">
    <property type="entry name" value="FlhF"/>
    <property type="match status" value="1"/>
</dbReference>
<dbReference type="STRING" id="61595.SAMN05421644_1545"/>
<keyword evidence="7" id="KW-1005">Bacterial flagellum biogenesis</keyword>
<keyword evidence="18" id="KW-1185">Reference proteome</keyword>
<dbReference type="CDD" id="cd17873">
    <property type="entry name" value="FlhF"/>
    <property type="match status" value="1"/>
</dbReference>
<comment type="function">
    <text evidence="12">Necessary for flagellar biosynthesis. May be involved in translocation of the flagellum.</text>
</comment>
<dbReference type="Proteomes" id="UP000198672">
    <property type="component" value="Unassembled WGS sequence"/>
</dbReference>
<keyword evidence="5" id="KW-1003">Cell membrane</keyword>
<keyword evidence="9" id="KW-0342">GTP-binding</keyword>
<accession>A0A1H3J9M1</accession>
<dbReference type="OrthoDB" id="9778554at2"/>
<evidence type="ECO:0000259" key="16">
    <source>
        <dbReference type="SMART" id="SM00962"/>
    </source>
</evidence>
<dbReference type="Gene3D" id="3.40.50.300">
    <property type="entry name" value="P-loop containing nucleotide triphosphate hydrolases"/>
    <property type="match status" value="1"/>
</dbReference>
<evidence type="ECO:0000256" key="2">
    <source>
        <dbReference type="ARBA" id="ARBA00008531"/>
    </source>
</evidence>
<feature type="region of interest" description="Disordered" evidence="14">
    <location>
        <begin position="395"/>
        <end position="435"/>
    </location>
</feature>
<evidence type="ECO:0000256" key="9">
    <source>
        <dbReference type="ARBA" id="ARBA00023134"/>
    </source>
</evidence>
<evidence type="ECO:0000256" key="6">
    <source>
        <dbReference type="ARBA" id="ARBA00022741"/>
    </source>
</evidence>
<keyword evidence="11" id="KW-1006">Bacterial flagellum protein export</keyword>
<evidence type="ECO:0000256" key="10">
    <source>
        <dbReference type="ARBA" id="ARBA00023136"/>
    </source>
</evidence>
<evidence type="ECO:0000256" key="3">
    <source>
        <dbReference type="ARBA" id="ARBA00014919"/>
    </source>
</evidence>
<reference evidence="18" key="1">
    <citation type="submission" date="2016-10" db="EMBL/GenBank/DDBJ databases">
        <authorList>
            <person name="Varghese N."/>
            <person name="Submissions S."/>
        </authorList>
    </citation>
    <scope>NUCLEOTIDE SEQUENCE [LARGE SCALE GENOMIC DNA]</scope>
    <source>
        <strain evidence="18">DSM 173</strain>
    </source>
</reference>
<dbReference type="SMART" id="SM00382">
    <property type="entry name" value="AAA"/>
    <property type="match status" value="1"/>
</dbReference>
<evidence type="ECO:0000256" key="11">
    <source>
        <dbReference type="ARBA" id="ARBA00023225"/>
    </source>
</evidence>
<comment type="similarity">
    <text evidence="2">Belongs to the GTP-binding SRP family.</text>
</comment>
<evidence type="ECO:0000256" key="7">
    <source>
        <dbReference type="ARBA" id="ARBA00022795"/>
    </source>
</evidence>
<feature type="compositionally biased region" description="Pro residues" evidence="14">
    <location>
        <begin position="409"/>
        <end position="427"/>
    </location>
</feature>
<dbReference type="InterPro" id="IPR047040">
    <property type="entry name" value="FlhF__GTPase_dom"/>
</dbReference>
<dbReference type="Pfam" id="PF00448">
    <property type="entry name" value="SRP54"/>
    <property type="match status" value="1"/>
</dbReference>
<evidence type="ECO:0000313" key="17">
    <source>
        <dbReference type="EMBL" id="SDY36269.1"/>
    </source>
</evidence>
<name>A0A1H3J9M1_ALLWA</name>
<dbReference type="InterPro" id="IPR000897">
    <property type="entry name" value="SRP54_GTPase_dom"/>
</dbReference>
<evidence type="ECO:0000256" key="12">
    <source>
        <dbReference type="ARBA" id="ARBA00025337"/>
    </source>
</evidence>
<keyword evidence="8" id="KW-0653">Protein transport</keyword>
<keyword evidence="10" id="KW-0472">Membrane</keyword>
<dbReference type="FunFam" id="3.40.50.300:FF:000695">
    <property type="entry name" value="Flagellar biosynthesis regulator FlhF"/>
    <property type="match status" value="1"/>
</dbReference>
<dbReference type="SMART" id="SM00962">
    <property type="entry name" value="SRP54"/>
    <property type="match status" value="1"/>
</dbReference>
<dbReference type="GO" id="GO:0005047">
    <property type="term" value="F:signal recognition particle binding"/>
    <property type="evidence" value="ECO:0007669"/>
    <property type="project" value="TreeGrafter"/>
</dbReference>
<dbReference type="Gene3D" id="1.20.120.1380">
    <property type="entry name" value="Flagellar FlhF biosynthesis protein, N domain"/>
    <property type="match status" value="1"/>
</dbReference>
<evidence type="ECO:0000256" key="5">
    <source>
        <dbReference type="ARBA" id="ARBA00022475"/>
    </source>
</evidence>
<evidence type="ECO:0000256" key="14">
    <source>
        <dbReference type="SAM" id="MobiDB-lite"/>
    </source>
</evidence>
<feature type="domain" description="SRP54-type proteins GTP-binding" evidence="16">
    <location>
        <begin position="161"/>
        <end position="352"/>
    </location>
</feature>
<proteinExistence type="inferred from homology"/>
<dbReference type="PANTHER" id="PTHR43134:SF3">
    <property type="entry name" value="FLAGELLAR BIOSYNTHESIS PROTEIN FLHF"/>
    <property type="match status" value="1"/>
</dbReference>
<dbReference type="GO" id="GO:0005525">
    <property type="term" value="F:GTP binding"/>
    <property type="evidence" value="ECO:0007669"/>
    <property type="project" value="UniProtKB-UniRule"/>
</dbReference>
<dbReference type="GO" id="GO:0003924">
    <property type="term" value="F:GTPase activity"/>
    <property type="evidence" value="ECO:0007669"/>
    <property type="project" value="UniProtKB-UniRule"/>
</dbReference>
<sequence length="456" mass="49621">MNVRRYQAKTMQDAMRQVRDQQGPDAVILSTRRVDGLVEVVVTAEALPELSTARPQSGAVRSARAFTSDPELVAVRRELRDLRTLLAQQQTFNERDQWAVRHPLAAQIIERLGDCGFDDRLARSLIGGLQEDQPAALAWQKLRARLSASVATVQPNILERGGVLAMVGPTGAGKTTTVCRLALHRIRRLGADSVTLVTLDRQRIGAHKQLQAFGQMAGVPVILLDSERELANLANRTADGHLILVDTEGRSARDAAERKLFAQIRHLVDLETWLVIPATHQAGVLRQVLTAFQSCEPAALVLTKIDESERLGEILSVLLEQRLGLVFQSDGQRIEEDFHKADTAHLTRLALGEPHVEDETAYHHVAQPAEASVTTAAGAAATMTAPALTTAAPLTAPRPMLTPDDCEIQPPPRPSLPKTATPPPPARTTPAPSVVTRDSLLLESVVPFRKSVHAAY</sequence>
<keyword evidence="17" id="KW-0969">Cilium</keyword>
<evidence type="ECO:0000256" key="13">
    <source>
        <dbReference type="NCBIfam" id="TIGR03499"/>
    </source>
</evidence>
<evidence type="ECO:0000256" key="4">
    <source>
        <dbReference type="ARBA" id="ARBA00022448"/>
    </source>
</evidence>
<comment type="subcellular location">
    <subcellularLocation>
        <location evidence="1">Cell membrane</location>
        <topology evidence="1">Peripheral membrane protein</topology>
        <orientation evidence="1">Cytoplasmic side</orientation>
    </subcellularLocation>
</comment>
<dbReference type="GO" id="GO:0044781">
    <property type="term" value="P:bacterial-type flagellum organization"/>
    <property type="evidence" value="ECO:0007669"/>
    <property type="project" value="UniProtKB-UniRule"/>
</dbReference>
<dbReference type="InterPro" id="IPR020006">
    <property type="entry name" value="FlhF"/>
</dbReference>
<dbReference type="InterPro" id="IPR027417">
    <property type="entry name" value="P-loop_NTPase"/>
</dbReference>